<protein>
    <submittedName>
        <fullName evidence="4">Benzoyl-CoA reductase/2-hydroxyglutaryl-CoA dehydratase subunit, BcrC/BadD/HgdB</fullName>
    </submittedName>
</protein>
<evidence type="ECO:0000256" key="3">
    <source>
        <dbReference type="ARBA" id="ARBA00023014"/>
    </source>
</evidence>
<evidence type="ECO:0000313" key="5">
    <source>
        <dbReference type="Proteomes" id="UP000254051"/>
    </source>
</evidence>
<organism evidence="4 5">
    <name type="scientific">Faecalicatena contorta</name>
    <dbReference type="NCBI Taxonomy" id="39482"/>
    <lineage>
        <taxon>Bacteria</taxon>
        <taxon>Bacillati</taxon>
        <taxon>Bacillota</taxon>
        <taxon>Clostridia</taxon>
        <taxon>Lachnospirales</taxon>
        <taxon>Lachnospiraceae</taxon>
        <taxon>Faecalicatena</taxon>
    </lineage>
</organism>
<dbReference type="Pfam" id="PF06050">
    <property type="entry name" value="HGD-D"/>
    <property type="match status" value="1"/>
</dbReference>
<accession>A0A316A088</accession>
<dbReference type="PANTHER" id="PTHR30548">
    <property type="entry name" value="2-HYDROXYGLUTARYL-COA DEHYDRATASE, D-COMPONENT-RELATED"/>
    <property type="match status" value="1"/>
</dbReference>
<dbReference type="PANTHER" id="PTHR30548:SF6">
    <property type="entry name" value="DEHYDRATASE SUBUNIT YJIM-RELATED"/>
    <property type="match status" value="1"/>
</dbReference>
<proteinExistence type="inferred from homology"/>
<comment type="cofactor">
    <cofactor evidence="1">
        <name>[4Fe-4S] cluster</name>
        <dbReference type="ChEBI" id="CHEBI:49883"/>
    </cofactor>
</comment>
<dbReference type="Gene3D" id="1.20.1270.370">
    <property type="match status" value="1"/>
</dbReference>
<sequence>MEVIKELPEVFEDFAEQRKNSFLTVKELKDKGVPVVGAYCTYFPKEIAMAMGAGTVGLCSTSDETIAEAEKDLPKNLCPLIKSSYGFAKADKCPYFYFSDVVVGETTCDGKKKMYEYMAEFKDVFLMELPNTQGEEALKLWKKEIVRFKEYLEKKFDVTITEEDIRKAIKVENRVRSSLRRFYEVMKKDPVPITGYDLFKVLYGSTFKFDREAIPAEVDALTKKIEAEYADGKKQKKKPRILLTGCPMGGATEKIIRAIEDNGAIVVTYENCTGAKAIDQLVDEDNPDVYDALARRYLNIGCSVMTPNPNRFKLLDRLIDEYQVDGVVEMTLQACHTYNIETLAVRRFTNEKKGIPYIHVETDYSQADIAQLNTRITAFIEML</sequence>
<dbReference type="Proteomes" id="UP000254051">
    <property type="component" value="Unassembled WGS sequence"/>
</dbReference>
<dbReference type="RefSeq" id="WP_109709503.1">
    <property type="nucleotide sequence ID" value="NZ_QGDS01000003.1"/>
</dbReference>
<evidence type="ECO:0000256" key="2">
    <source>
        <dbReference type="ARBA" id="ARBA00005806"/>
    </source>
</evidence>
<dbReference type="Gene3D" id="3.40.50.11890">
    <property type="match status" value="1"/>
</dbReference>
<keyword evidence="3" id="KW-0408">Iron</keyword>
<name>A0A316A088_9FIRM</name>
<dbReference type="OrthoDB" id="9810278at2"/>
<comment type="similarity">
    <text evidence="2">Belongs to the FldB/FldC dehydratase alpha/beta subunit family.</text>
</comment>
<dbReference type="GO" id="GO:0051536">
    <property type="term" value="F:iron-sulfur cluster binding"/>
    <property type="evidence" value="ECO:0007669"/>
    <property type="project" value="UniProtKB-KW"/>
</dbReference>
<keyword evidence="3" id="KW-0411">Iron-sulfur</keyword>
<gene>
    <name evidence="4" type="ORF">SAMN05216529_103247</name>
</gene>
<evidence type="ECO:0000256" key="1">
    <source>
        <dbReference type="ARBA" id="ARBA00001966"/>
    </source>
</evidence>
<evidence type="ECO:0000313" key="4">
    <source>
        <dbReference type="EMBL" id="SUQ13517.1"/>
    </source>
</evidence>
<dbReference type="GO" id="GO:0016836">
    <property type="term" value="F:hydro-lyase activity"/>
    <property type="evidence" value="ECO:0007669"/>
    <property type="project" value="UniProtKB-ARBA"/>
</dbReference>
<dbReference type="AlphaFoldDB" id="A0A316A088"/>
<reference evidence="5" key="1">
    <citation type="submission" date="2017-07" db="EMBL/GenBank/DDBJ databases">
        <authorList>
            <person name="Varghese N."/>
            <person name="Submissions S."/>
        </authorList>
    </citation>
    <scope>NUCLEOTIDE SEQUENCE [LARGE SCALE GENOMIC DNA]</scope>
    <source>
        <strain evidence="5">NLAE-zl-C134</strain>
    </source>
</reference>
<dbReference type="Gene3D" id="3.40.50.11900">
    <property type="match status" value="1"/>
</dbReference>
<keyword evidence="5" id="KW-1185">Reference proteome</keyword>
<dbReference type="NCBIfam" id="NF040772">
    <property type="entry name" value="double_cubane"/>
    <property type="match status" value="1"/>
</dbReference>
<dbReference type="InterPro" id="IPR047678">
    <property type="entry name" value="YjiM-like"/>
</dbReference>
<dbReference type="EMBL" id="UHJJ01000003">
    <property type="protein sequence ID" value="SUQ13517.1"/>
    <property type="molecule type" value="Genomic_DNA"/>
</dbReference>
<dbReference type="InterPro" id="IPR010327">
    <property type="entry name" value="FldB/FldC_alpha/beta"/>
</dbReference>
<keyword evidence="3" id="KW-0479">Metal-binding</keyword>